<name>A0ACC0BZE4_CATRO</name>
<gene>
    <name evidence="1" type="ORF">M9H77_08996</name>
</gene>
<proteinExistence type="predicted"/>
<keyword evidence="2" id="KW-1185">Reference proteome</keyword>
<accession>A0ACC0BZE4</accession>
<comment type="caution">
    <text evidence="1">The sequence shown here is derived from an EMBL/GenBank/DDBJ whole genome shotgun (WGS) entry which is preliminary data.</text>
</comment>
<dbReference type="Proteomes" id="UP001060085">
    <property type="component" value="Linkage Group LG02"/>
</dbReference>
<dbReference type="EMBL" id="CM044702">
    <property type="protein sequence ID" value="KAI5678046.1"/>
    <property type="molecule type" value="Genomic_DNA"/>
</dbReference>
<evidence type="ECO:0000313" key="2">
    <source>
        <dbReference type="Proteomes" id="UP001060085"/>
    </source>
</evidence>
<organism evidence="1 2">
    <name type="scientific">Catharanthus roseus</name>
    <name type="common">Madagascar periwinkle</name>
    <name type="synonym">Vinca rosea</name>
    <dbReference type="NCBI Taxonomy" id="4058"/>
    <lineage>
        <taxon>Eukaryota</taxon>
        <taxon>Viridiplantae</taxon>
        <taxon>Streptophyta</taxon>
        <taxon>Embryophyta</taxon>
        <taxon>Tracheophyta</taxon>
        <taxon>Spermatophyta</taxon>
        <taxon>Magnoliopsida</taxon>
        <taxon>eudicotyledons</taxon>
        <taxon>Gunneridae</taxon>
        <taxon>Pentapetalae</taxon>
        <taxon>asterids</taxon>
        <taxon>lamiids</taxon>
        <taxon>Gentianales</taxon>
        <taxon>Apocynaceae</taxon>
        <taxon>Rauvolfioideae</taxon>
        <taxon>Vinceae</taxon>
        <taxon>Catharanthinae</taxon>
        <taxon>Catharanthus</taxon>
    </lineage>
</organism>
<reference evidence="2" key="1">
    <citation type="journal article" date="2023" name="Nat. Plants">
        <title>Single-cell RNA sequencing provides a high-resolution roadmap for understanding the multicellular compartmentation of specialized metabolism.</title>
        <authorList>
            <person name="Sun S."/>
            <person name="Shen X."/>
            <person name="Li Y."/>
            <person name="Li Y."/>
            <person name="Wang S."/>
            <person name="Li R."/>
            <person name="Zhang H."/>
            <person name="Shen G."/>
            <person name="Guo B."/>
            <person name="Wei J."/>
            <person name="Xu J."/>
            <person name="St-Pierre B."/>
            <person name="Chen S."/>
            <person name="Sun C."/>
        </authorList>
    </citation>
    <scope>NUCLEOTIDE SEQUENCE [LARGE SCALE GENOMIC DNA]</scope>
</reference>
<evidence type="ECO:0000313" key="1">
    <source>
        <dbReference type="EMBL" id="KAI5678046.1"/>
    </source>
</evidence>
<protein>
    <submittedName>
        <fullName evidence="1">Uncharacterized protein</fullName>
    </submittedName>
</protein>
<sequence>MSTSTTEAAAKPIPAFFCITARSVISVLVTASIATANPIRDYPASVIETHLLIAHEPTEVFHGWFLSVRASKAPRHQSFAIPRSRKVANVTLRASSYLRVS</sequence>